<evidence type="ECO:0000256" key="1">
    <source>
        <dbReference type="SAM" id="MobiDB-lite"/>
    </source>
</evidence>
<reference evidence="2" key="1">
    <citation type="submission" date="2018-07" db="EMBL/GenBank/DDBJ databases">
        <authorList>
            <person name="Quirk P.G."/>
            <person name="Krulwich T.A."/>
        </authorList>
    </citation>
    <scope>NUCLEOTIDE SEQUENCE</scope>
</reference>
<feature type="compositionally biased region" description="Gly residues" evidence="1">
    <location>
        <begin position="123"/>
        <end position="144"/>
    </location>
</feature>
<dbReference type="AlphaFoldDB" id="A0A386AYX9"/>
<gene>
    <name evidence="2" type="primary">orf169</name>
</gene>
<dbReference type="EMBL" id="MH591101">
    <property type="protein sequence ID" value="AYC64649.1"/>
    <property type="molecule type" value="Genomic_DNA"/>
</dbReference>
<protein>
    <submittedName>
        <fullName evidence="2">Uncharacterized protein</fullName>
    </submittedName>
</protein>
<organism evidence="2">
    <name type="scientific">Halimeda minima</name>
    <dbReference type="NCBI Taxonomy" id="170427"/>
    <lineage>
        <taxon>Eukaryota</taxon>
        <taxon>Viridiplantae</taxon>
        <taxon>Chlorophyta</taxon>
        <taxon>core chlorophytes</taxon>
        <taxon>Ulvophyceae</taxon>
        <taxon>TCBD clade</taxon>
        <taxon>Bryopsidales</taxon>
        <taxon>Halimedineae</taxon>
        <taxon>Halimedaceae</taxon>
        <taxon>Halimedeae</taxon>
        <taxon>Halimeda</taxon>
    </lineage>
</organism>
<geneLocation type="chloroplast" evidence="2"/>
<feature type="region of interest" description="Disordered" evidence="1">
    <location>
        <begin position="117"/>
        <end position="144"/>
    </location>
</feature>
<reference evidence="2" key="2">
    <citation type="journal article" date="2019" name="Mol. Phylogenet. Evol.">
        <title>Reassessment of the classification of bryopsidales (chlorophyta) based on chloroplast phylogenomic analyses.</title>
        <authorList>
            <person name="Cremen M.C."/>
            <person name="Leliaert F."/>
            <person name="West J."/>
            <person name="Lam D.W."/>
            <person name="Shimada S."/>
            <person name="Lopez-Bautista J.M."/>
            <person name="Verbruggen H."/>
        </authorList>
    </citation>
    <scope>NUCLEOTIDE SEQUENCE</scope>
</reference>
<keyword evidence="2" id="KW-0934">Plastid</keyword>
<keyword evidence="2" id="KW-0150">Chloroplast</keyword>
<accession>A0A386AYX9</accession>
<proteinExistence type="predicted"/>
<sequence>MESIADSMLQRQEKLMLDIEAAEATRDAALKRSLLMLDIEAAEAARDTAFGREAVGSFLYKKYHSHHVLPQLSRVSGEIYNEKGSYMWELSYSSPCEPTEHRIKPFDYYSPPPVTSGYTIGPEAGGGDSGSGSGGGDWGDGSGGGSDWGGVPIGVMAMAEVMVPIPSLC</sequence>
<name>A0A386AYX9_9CHLO</name>
<evidence type="ECO:0000313" key="2">
    <source>
        <dbReference type="EMBL" id="AYC64649.1"/>
    </source>
</evidence>